<dbReference type="SUPFAM" id="SSF57959">
    <property type="entry name" value="Leucine zipper domain"/>
    <property type="match status" value="1"/>
</dbReference>
<keyword evidence="1" id="KW-0832">Ubl conjugation</keyword>
<evidence type="ECO:0000256" key="5">
    <source>
        <dbReference type="ARBA" id="ARBA00023242"/>
    </source>
</evidence>
<dbReference type="OrthoDB" id="20960at2759"/>
<keyword evidence="5" id="KW-0539">Nucleus</keyword>
<dbReference type="AlphaFoldDB" id="A0A034W2Q2"/>
<evidence type="ECO:0000256" key="8">
    <source>
        <dbReference type="SAM" id="MobiDB-lite"/>
    </source>
</evidence>
<dbReference type="SMART" id="SM00338">
    <property type="entry name" value="BRLZ"/>
    <property type="match status" value="1"/>
</dbReference>
<feature type="compositionally biased region" description="Low complexity" evidence="8">
    <location>
        <begin position="326"/>
        <end position="337"/>
    </location>
</feature>
<evidence type="ECO:0000313" key="10">
    <source>
        <dbReference type="EMBL" id="JAC48390.1"/>
    </source>
</evidence>
<dbReference type="PROSITE" id="PS00036">
    <property type="entry name" value="BZIP_BASIC"/>
    <property type="match status" value="1"/>
</dbReference>
<dbReference type="InterPro" id="IPR004827">
    <property type="entry name" value="bZIP"/>
</dbReference>
<feature type="compositionally biased region" description="Polar residues" evidence="8">
    <location>
        <begin position="280"/>
        <end position="301"/>
    </location>
</feature>
<evidence type="ECO:0000256" key="6">
    <source>
        <dbReference type="ARBA" id="ARBA00040165"/>
    </source>
</evidence>
<name>A0A034W2Q2_BACDO</name>
<keyword evidence="3" id="KW-0238">DNA-binding</keyword>
<keyword evidence="7" id="KW-0175">Coiled coil</keyword>
<dbReference type="CDD" id="cd14691">
    <property type="entry name" value="bZIP_XBP1"/>
    <property type="match status" value="1"/>
</dbReference>
<dbReference type="PANTHER" id="PTHR46542:SF1">
    <property type="entry name" value="X-BOX BINDING PROTEIN 1"/>
    <property type="match status" value="1"/>
</dbReference>
<gene>
    <name evidence="10" type="primary">XBP1</name>
</gene>
<dbReference type="PROSITE" id="PS50217">
    <property type="entry name" value="BZIP"/>
    <property type="match status" value="1"/>
</dbReference>
<proteinExistence type="predicted"/>
<feature type="domain" description="BZIP" evidence="9">
    <location>
        <begin position="68"/>
        <end position="131"/>
    </location>
</feature>
<dbReference type="PANTHER" id="PTHR46542">
    <property type="entry name" value="X-BOX BINDING PROTEIN 1"/>
    <property type="match status" value="1"/>
</dbReference>
<dbReference type="GO" id="GO:0005634">
    <property type="term" value="C:nucleus"/>
    <property type="evidence" value="ECO:0007669"/>
    <property type="project" value="TreeGrafter"/>
</dbReference>
<evidence type="ECO:0000256" key="7">
    <source>
        <dbReference type="SAM" id="Coils"/>
    </source>
</evidence>
<evidence type="ECO:0000256" key="2">
    <source>
        <dbReference type="ARBA" id="ARBA00023015"/>
    </source>
</evidence>
<feature type="region of interest" description="Disordered" evidence="8">
    <location>
        <begin position="278"/>
        <end position="313"/>
    </location>
</feature>
<dbReference type="InterPro" id="IPR052470">
    <property type="entry name" value="ER_Stress-Reg_TF"/>
</dbReference>
<keyword evidence="4" id="KW-0804">Transcription</keyword>
<evidence type="ECO:0000256" key="1">
    <source>
        <dbReference type="ARBA" id="ARBA00022843"/>
    </source>
</evidence>
<accession>A0A034W2Q2</accession>
<dbReference type="InterPro" id="IPR046347">
    <property type="entry name" value="bZIP_sf"/>
</dbReference>
<evidence type="ECO:0000256" key="3">
    <source>
        <dbReference type="ARBA" id="ARBA00023125"/>
    </source>
</evidence>
<keyword evidence="2" id="KW-0805">Transcription regulation</keyword>
<dbReference type="Gene3D" id="1.20.5.170">
    <property type="match status" value="1"/>
</dbReference>
<evidence type="ECO:0000259" key="9">
    <source>
        <dbReference type="PROSITE" id="PS50217"/>
    </source>
</evidence>
<dbReference type="GO" id="GO:0000977">
    <property type="term" value="F:RNA polymerase II transcription regulatory region sequence-specific DNA binding"/>
    <property type="evidence" value="ECO:0007669"/>
    <property type="project" value="TreeGrafter"/>
</dbReference>
<sequence length="499" mass="54702">MAATAPAVFITVPKYVAISHTPTMTLPKIRPAPMTTSSQGTINANAVVEDGASAPRGKKRRLDHLTWEEKIQRKKLKNRVAAQTSRDRKKARMEDMEHEIDELTQKTEILQNKCESLQAINESLLEKNRKLDMEVELLRQKLNEVQQQQKKQQEQLASNAAKLNAKTTVETCAGCESILNGSAAGINSNGLAVDRRTTEKEQLSSVTVEDYCTLPTLQDMLLVDEEFDASKLEELAESLLADIAADMEAGDGACNENVAEVASNAERLPGSVVGPKTECLESSQHTNTQSVSLNDTTWTSSRKNDAKRLQNKSPTAINDELKTMPNSNPTIASATTTTTPTITTDNEIFRIEQATDVHTIPPDTVYGTYDAKTNSITIVMDDDAVPVNEAVEEIYCDGVTPQMGDEIKYPTPATTPSHVFLNVVDDSDDDLNFDPIERFLRPKRPLAKSPAPSLHSTASDHGYESIIGSPTSTATEQFDASVEDFGWQGSFNDLFPSLI</sequence>
<dbReference type="GO" id="GO:0000981">
    <property type="term" value="F:DNA-binding transcription factor activity, RNA polymerase II-specific"/>
    <property type="evidence" value="ECO:0007669"/>
    <property type="project" value="TreeGrafter"/>
</dbReference>
<dbReference type="Pfam" id="PF07716">
    <property type="entry name" value="bZIP_2"/>
    <property type="match status" value="1"/>
</dbReference>
<feature type="region of interest" description="Disordered" evidence="8">
    <location>
        <begin position="318"/>
        <end position="337"/>
    </location>
</feature>
<organism evidence="10">
    <name type="scientific">Bactrocera dorsalis</name>
    <name type="common">Oriental fruit fly</name>
    <name type="synonym">Dacus dorsalis</name>
    <dbReference type="NCBI Taxonomy" id="27457"/>
    <lineage>
        <taxon>Eukaryota</taxon>
        <taxon>Metazoa</taxon>
        <taxon>Ecdysozoa</taxon>
        <taxon>Arthropoda</taxon>
        <taxon>Hexapoda</taxon>
        <taxon>Insecta</taxon>
        <taxon>Pterygota</taxon>
        <taxon>Neoptera</taxon>
        <taxon>Endopterygota</taxon>
        <taxon>Diptera</taxon>
        <taxon>Brachycera</taxon>
        <taxon>Muscomorpha</taxon>
        <taxon>Tephritoidea</taxon>
        <taxon>Tephritidae</taxon>
        <taxon>Bactrocera</taxon>
        <taxon>Bactrocera</taxon>
    </lineage>
</organism>
<reference evidence="10" key="1">
    <citation type="journal article" date="2014" name="BMC Genomics">
        <title>Characterizing the developmental transcriptome of the oriental fruit fly, Bactrocera dorsalis (Diptera: Tephritidae) through comparative genomic analysis with Drosophila melanogaster utilizing modENCODE datasets.</title>
        <authorList>
            <person name="Geib S.M."/>
            <person name="Calla B."/>
            <person name="Hall B."/>
            <person name="Hou S."/>
            <person name="Manoukis N.C."/>
        </authorList>
    </citation>
    <scope>NUCLEOTIDE SEQUENCE</scope>
    <source>
        <strain evidence="10">Punador</strain>
    </source>
</reference>
<evidence type="ECO:0000256" key="4">
    <source>
        <dbReference type="ARBA" id="ARBA00023163"/>
    </source>
</evidence>
<feature type="coiled-coil region" evidence="7">
    <location>
        <begin position="86"/>
        <end position="166"/>
    </location>
</feature>
<protein>
    <recommendedName>
        <fullName evidence="6">X-box-binding protein 1</fullName>
    </recommendedName>
</protein>
<dbReference type="EMBL" id="GAKP01010562">
    <property type="protein sequence ID" value="JAC48390.1"/>
    <property type="molecule type" value="Transcribed_RNA"/>
</dbReference>